<keyword evidence="2" id="KW-1277">Toxin-antitoxin system</keyword>
<evidence type="ECO:0000313" key="4">
    <source>
        <dbReference type="Proteomes" id="UP001334732"/>
    </source>
</evidence>
<name>A0ABZ1CL82_9PROT</name>
<accession>A0ABZ1CL82</accession>
<evidence type="ECO:0000313" key="3">
    <source>
        <dbReference type="EMBL" id="WRS39773.1"/>
    </source>
</evidence>
<evidence type="ECO:0000256" key="2">
    <source>
        <dbReference type="ARBA" id="ARBA00022649"/>
    </source>
</evidence>
<dbReference type="Proteomes" id="UP001334732">
    <property type="component" value="Chromosome"/>
</dbReference>
<dbReference type="InterPro" id="IPR007712">
    <property type="entry name" value="RelE/ParE_toxin"/>
</dbReference>
<dbReference type="Gene3D" id="3.30.2310.20">
    <property type="entry name" value="RelE-like"/>
    <property type="match status" value="1"/>
</dbReference>
<dbReference type="EMBL" id="CP141769">
    <property type="protein sequence ID" value="WRS39773.1"/>
    <property type="molecule type" value="Genomic_DNA"/>
</dbReference>
<dbReference type="NCBIfam" id="TIGR02385">
    <property type="entry name" value="RelE_StbE"/>
    <property type="match status" value="1"/>
</dbReference>
<dbReference type="RefSeq" id="WP_324780303.1">
    <property type="nucleotide sequence ID" value="NZ_CP141769.1"/>
</dbReference>
<organism evidence="3 4">
    <name type="scientific">Thiobacillus sedimenti</name>
    <dbReference type="NCBI Taxonomy" id="3110231"/>
    <lineage>
        <taxon>Bacteria</taxon>
        <taxon>Pseudomonadati</taxon>
        <taxon>Pseudomonadota</taxon>
        <taxon>Betaproteobacteria</taxon>
        <taxon>Nitrosomonadales</taxon>
        <taxon>Thiobacillaceae</taxon>
        <taxon>Thiobacillus</taxon>
    </lineage>
</organism>
<comment type="similarity">
    <text evidence="1">Belongs to the RelE toxin family.</text>
</comment>
<dbReference type="PANTHER" id="PTHR33755">
    <property type="entry name" value="TOXIN PARE1-RELATED"/>
    <property type="match status" value="1"/>
</dbReference>
<dbReference type="Pfam" id="PF05016">
    <property type="entry name" value="ParE_toxin"/>
    <property type="match status" value="1"/>
</dbReference>
<sequence length="97" mass="11351">MQVKWLRRALRNLEQEAAYVAQDNPRAAAALVVEADESTRLLARHPDMGRPGRVPGTRELVLRHFPYIIPYRVKERRVEILRVLHMSRKWPPGFETP</sequence>
<proteinExistence type="inferred from homology"/>
<dbReference type="InterPro" id="IPR051803">
    <property type="entry name" value="TA_system_RelE-like_toxin"/>
</dbReference>
<reference evidence="3 4" key="1">
    <citation type="submission" date="2023-12" db="EMBL/GenBank/DDBJ databases">
        <title>Thiobacillus sedimentum sp. nov., a chemolithoautotrophic sulfur-oxidizing bacterium isolated from freshwater sediment.</title>
        <authorList>
            <person name="Luo J."/>
            <person name="Dai C."/>
        </authorList>
    </citation>
    <scope>NUCLEOTIDE SEQUENCE [LARGE SCALE GENOMIC DNA]</scope>
    <source>
        <strain evidence="3 4">SCUT-2</strain>
    </source>
</reference>
<evidence type="ECO:0000256" key="1">
    <source>
        <dbReference type="ARBA" id="ARBA00006226"/>
    </source>
</evidence>
<protein>
    <submittedName>
        <fullName evidence="3">Type II toxin-antitoxin system RelE/ParE family toxin</fullName>
    </submittedName>
</protein>
<dbReference type="InterPro" id="IPR035093">
    <property type="entry name" value="RelE/ParE_toxin_dom_sf"/>
</dbReference>
<keyword evidence="4" id="KW-1185">Reference proteome</keyword>
<gene>
    <name evidence="3" type="ORF">VA613_02575</name>
</gene>